<dbReference type="GO" id="GO:0032480">
    <property type="term" value="P:negative regulation of type I interferon production"/>
    <property type="evidence" value="ECO:0007669"/>
    <property type="project" value="InterPro"/>
</dbReference>
<feature type="compositionally biased region" description="Acidic residues" evidence="1">
    <location>
        <begin position="220"/>
        <end position="234"/>
    </location>
</feature>
<feature type="region of interest" description="Disordered" evidence="1">
    <location>
        <begin position="332"/>
        <end position="355"/>
    </location>
</feature>
<dbReference type="Pfam" id="PF01585">
    <property type="entry name" value="G-patch"/>
    <property type="match status" value="1"/>
</dbReference>
<dbReference type="SMART" id="SM00443">
    <property type="entry name" value="G_patch"/>
    <property type="match status" value="1"/>
</dbReference>
<dbReference type="GO" id="GO:0045893">
    <property type="term" value="P:positive regulation of DNA-templated transcription"/>
    <property type="evidence" value="ECO:0007669"/>
    <property type="project" value="TreeGrafter"/>
</dbReference>
<feature type="compositionally biased region" description="Polar residues" evidence="1">
    <location>
        <begin position="332"/>
        <end position="348"/>
    </location>
</feature>
<feature type="region of interest" description="Disordered" evidence="1">
    <location>
        <begin position="208"/>
        <end position="234"/>
    </location>
</feature>
<dbReference type="PANTHER" id="PTHR14390">
    <property type="entry name" value="G PATCH DOMAIN CONTAINING PROTEIN 3"/>
    <property type="match status" value="1"/>
</dbReference>
<dbReference type="GO" id="GO:0039536">
    <property type="term" value="P:negative regulation of RIG-I signaling pathway"/>
    <property type="evidence" value="ECO:0007669"/>
    <property type="project" value="InterPro"/>
</dbReference>
<protein>
    <recommendedName>
        <fullName evidence="2">G-patch domain-containing protein</fullName>
    </recommendedName>
</protein>
<dbReference type="InterPro" id="IPR040341">
    <property type="entry name" value="GPATCH3"/>
</dbReference>
<feature type="domain" description="G-patch" evidence="2">
    <location>
        <begin position="374"/>
        <end position="424"/>
    </location>
</feature>
<dbReference type="Proteomes" id="UP000030758">
    <property type="component" value="Unassembled WGS sequence"/>
</dbReference>
<dbReference type="PROSITE" id="PS50174">
    <property type="entry name" value="G_PATCH"/>
    <property type="match status" value="1"/>
</dbReference>
<dbReference type="AlphaFoldDB" id="A0A085MZP4"/>
<organism evidence="4">
    <name type="scientific">Trichuris suis</name>
    <name type="common">pig whipworm</name>
    <dbReference type="NCBI Taxonomy" id="68888"/>
    <lineage>
        <taxon>Eukaryota</taxon>
        <taxon>Metazoa</taxon>
        <taxon>Ecdysozoa</taxon>
        <taxon>Nematoda</taxon>
        <taxon>Enoplea</taxon>
        <taxon>Dorylaimia</taxon>
        <taxon>Trichinellida</taxon>
        <taxon>Trichuridae</taxon>
        <taxon>Trichuris</taxon>
    </lineage>
</organism>
<evidence type="ECO:0000256" key="1">
    <source>
        <dbReference type="SAM" id="MobiDB-lite"/>
    </source>
</evidence>
<dbReference type="EMBL" id="KL367590">
    <property type="protein sequence ID" value="KFD62690.1"/>
    <property type="molecule type" value="Genomic_DNA"/>
</dbReference>
<name>A0A085MZP4_9BILA</name>
<dbReference type="EMBL" id="KL363200">
    <property type="protein sequence ID" value="KFD55460.1"/>
    <property type="molecule type" value="Genomic_DNA"/>
</dbReference>
<dbReference type="GO" id="GO:0003676">
    <property type="term" value="F:nucleic acid binding"/>
    <property type="evidence" value="ECO:0007669"/>
    <property type="project" value="InterPro"/>
</dbReference>
<dbReference type="InterPro" id="IPR000467">
    <property type="entry name" value="G_patch_dom"/>
</dbReference>
<accession>A0A085MZP4</accession>
<evidence type="ECO:0000259" key="2">
    <source>
        <dbReference type="PROSITE" id="PS50174"/>
    </source>
</evidence>
<gene>
    <name evidence="3" type="ORF">M513_03800</name>
    <name evidence="4" type="ORF">M514_03800</name>
</gene>
<dbReference type="Proteomes" id="UP000030764">
    <property type="component" value="Unassembled WGS sequence"/>
</dbReference>
<evidence type="ECO:0000313" key="4">
    <source>
        <dbReference type="EMBL" id="KFD62690.1"/>
    </source>
</evidence>
<dbReference type="PANTHER" id="PTHR14390:SF2">
    <property type="entry name" value="G PATCH DOMAIN-CONTAINING PROTEIN 3"/>
    <property type="match status" value="1"/>
</dbReference>
<reference evidence="4 5" key="1">
    <citation type="journal article" date="2014" name="Nat. Genet.">
        <title>Genome and transcriptome of the porcine whipworm Trichuris suis.</title>
        <authorList>
            <person name="Jex A.R."/>
            <person name="Nejsum P."/>
            <person name="Schwarz E.M."/>
            <person name="Hu L."/>
            <person name="Young N.D."/>
            <person name="Hall R.S."/>
            <person name="Korhonen P.K."/>
            <person name="Liao S."/>
            <person name="Thamsborg S."/>
            <person name="Xia J."/>
            <person name="Xu P."/>
            <person name="Wang S."/>
            <person name="Scheerlinck J.P."/>
            <person name="Hofmann A."/>
            <person name="Sternberg P.W."/>
            <person name="Wang J."/>
            <person name="Gasser R.B."/>
        </authorList>
    </citation>
    <scope>NUCLEOTIDE SEQUENCE [LARGE SCALE GENOMIC DNA]</scope>
    <source>
        <strain evidence="4">DCEP-RM93F</strain>
        <strain evidence="3">DCEP-RM93M</strain>
    </source>
</reference>
<evidence type="ECO:0000313" key="5">
    <source>
        <dbReference type="Proteomes" id="UP000030764"/>
    </source>
</evidence>
<proteinExistence type="predicted"/>
<evidence type="ECO:0000313" key="3">
    <source>
        <dbReference type="EMBL" id="KFD55460.1"/>
    </source>
</evidence>
<sequence length="506" mass="58292">MVPAHWFTVRISQNLSRESDAMGQMDSQDSCYAVVHNIPSTYHSKDLRSFFTTFTESSRFQCFHFLHRPETRLAASDGSSTPSRDTSGPKTCCVVVKLTHLNREKLIEQYNGRRWADFAGNEHSLKCEISKVKDADEVTKLRELNPPRLMPCGNVGTPTAYFFAEIQKCTMPSSVVHKLGLKFPKSGKRHMYSEVEYHYDYAKATGRKPSGYKDASTSEENSETDDEGPSDEDLCEEWERHEAFREDCGKQERLNERLYEDEMEIVWEKGGPGLVFYTDAFHWSQQETDTDAKWADEWDVDMSVYYKKPGDYDVGDKDAKDMLEMRRSQRIANGQESDSVFQQPNTSGEFEKKVRPVRREDESSDFFGSFEKHTKGIGRRLLQKHGWKEGTALGRRGTSVPVAIDMMLTAQSPREKLGVGYRGEKLQRYGLSKPEPANLIRTVYDQKGCDKEETLLRRAELTFVKQHKWLYAVLQRERLWNEIRSCSPVSFGQHNFSLQRSLCSTL</sequence>
<keyword evidence="5" id="KW-1185">Reference proteome</keyword>